<sequence>MACCDWKVIALSQLSYTSYCTANGTCSSCKELSALEAQIHGTISNLQGLLQRHQSKKTELNHTHSRIIQRLPPEVMSTIFHFCSPVTFRNQLESERYEDVFASLYLGGVCRTWRHLAWATPQLWTHLVILRPFFNRPERVSLVLEWISRSKALPLSIYVSVYENEKHIDGGPPPSHRPLLDALSACSARWRDVDLKIPTHFLRYLFQRVHDLDRIDTLRLRPGITSRREFRLFDGVIPSPHRVVASGLLLKQLNLDWSRVIQAKADDFSVEDCLELFRCAPVLEMCELVEVGYSMSFSALSPFVHENLKNLSFDSIDTGEDFFSAITLPNLTHFSYDKHGHRCDNPALLPFFLRSTPPLQKLELLNVEFSFEDLEALLQAVPTVSHLHLTMSPDLYDHDERKQFRDPFLRHLSQSPTDILPALRTLEFSFHVYDHVELPWKCIAGIVAPLLANDDDPRCRPLKTFRHESSTSKFYIRKT</sequence>
<comment type="caution">
    <text evidence="1">The sequence shown here is derived from an EMBL/GenBank/DDBJ whole genome shotgun (WGS) entry which is preliminary data.</text>
</comment>
<dbReference type="SUPFAM" id="SSF81383">
    <property type="entry name" value="F-box domain"/>
    <property type="match status" value="1"/>
</dbReference>
<dbReference type="InterPro" id="IPR036047">
    <property type="entry name" value="F-box-like_dom_sf"/>
</dbReference>
<proteinExistence type="predicted"/>
<dbReference type="Gene3D" id="3.80.10.10">
    <property type="entry name" value="Ribonuclease Inhibitor"/>
    <property type="match status" value="1"/>
</dbReference>
<reference evidence="1 2" key="1">
    <citation type="submission" date="2019-12" db="EMBL/GenBank/DDBJ databases">
        <authorList>
            <person name="Floudas D."/>
            <person name="Bentzer J."/>
            <person name="Ahren D."/>
            <person name="Johansson T."/>
            <person name="Persson P."/>
            <person name="Tunlid A."/>
        </authorList>
    </citation>
    <scope>NUCLEOTIDE SEQUENCE [LARGE SCALE GENOMIC DNA]</scope>
    <source>
        <strain evidence="1 2">CBS 102.39</strain>
    </source>
</reference>
<dbReference type="Gene3D" id="1.20.1280.50">
    <property type="match status" value="1"/>
</dbReference>
<evidence type="ECO:0008006" key="3">
    <source>
        <dbReference type="Google" id="ProtNLM"/>
    </source>
</evidence>
<dbReference type="EMBL" id="JAACJL010000057">
    <property type="protein sequence ID" value="KAF4612347.1"/>
    <property type="molecule type" value="Genomic_DNA"/>
</dbReference>
<accession>A0A8H4QJK9</accession>
<dbReference type="InterPro" id="IPR032675">
    <property type="entry name" value="LRR_dom_sf"/>
</dbReference>
<evidence type="ECO:0000313" key="1">
    <source>
        <dbReference type="EMBL" id="KAF4612347.1"/>
    </source>
</evidence>
<gene>
    <name evidence="1" type="ORF">D9613_004537</name>
</gene>
<organism evidence="1 2">
    <name type="scientific">Agrocybe pediades</name>
    <dbReference type="NCBI Taxonomy" id="84607"/>
    <lineage>
        <taxon>Eukaryota</taxon>
        <taxon>Fungi</taxon>
        <taxon>Dikarya</taxon>
        <taxon>Basidiomycota</taxon>
        <taxon>Agaricomycotina</taxon>
        <taxon>Agaricomycetes</taxon>
        <taxon>Agaricomycetidae</taxon>
        <taxon>Agaricales</taxon>
        <taxon>Agaricineae</taxon>
        <taxon>Strophariaceae</taxon>
        <taxon>Agrocybe</taxon>
    </lineage>
</organism>
<dbReference type="Proteomes" id="UP000521872">
    <property type="component" value="Unassembled WGS sequence"/>
</dbReference>
<evidence type="ECO:0000313" key="2">
    <source>
        <dbReference type="Proteomes" id="UP000521872"/>
    </source>
</evidence>
<name>A0A8H4QJK9_9AGAR</name>
<dbReference type="AlphaFoldDB" id="A0A8H4QJK9"/>
<dbReference type="SUPFAM" id="SSF52047">
    <property type="entry name" value="RNI-like"/>
    <property type="match status" value="1"/>
</dbReference>
<keyword evidence="2" id="KW-1185">Reference proteome</keyword>
<protein>
    <recommendedName>
        <fullName evidence="3">F-box domain-containing protein</fullName>
    </recommendedName>
</protein>